<dbReference type="RefSeq" id="WP_382356174.1">
    <property type="nucleotide sequence ID" value="NZ_JBHMBP010000005.1"/>
</dbReference>
<feature type="transmembrane region" description="Helical" evidence="7">
    <location>
        <begin position="111"/>
        <end position="132"/>
    </location>
</feature>
<dbReference type="EMBL" id="JBHSYS010000005">
    <property type="protein sequence ID" value="MFC6960128.1"/>
    <property type="molecule type" value="Genomic_DNA"/>
</dbReference>
<evidence type="ECO:0000256" key="5">
    <source>
        <dbReference type="ARBA" id="ARBA00022989"/>
    </source>
</evidence>
<comment type="caution">
    <text evidence="9">The sequence shown here is derived from an EMBL/GenBank/DDBJ whole genome shotgun (WGS) entry which is preliminary data.</text>
</comment>
<name>A0ABW2DGA7_9ACTN</name>
<keyword evidence="10" id="KW-1185">Reference proteome</keyword>
<protein>
    <submittedName>
        <fullName evidence="9">MFS transporter</fullName>
    </submittedName>
</protein>
<gene>
    <name evidence="9" type="ORF">ACFQS3_23305</name>
</gene>
<keyword evidence="4 7" id="KW-0812">Transmembrane</keyword>
<feature type="transmembrane region" description="Helical" evidence="7">
    <location>
        <begin position="77"/>
        <end position="99"/>
    </location>
</feature>
<reference evidence="10" key="1">
    <citation type="journal article" date="2019" name="Int. J. Syst. Evol. Microbiol.">
        <title>The Global Catalogue of Microorganisms (GCM) 10K type strain sequencing project: providing services to taxonomists for standard genome sequencing and annotation.</title>
        <authorList>
            <consortium name="The Broad Institute Genomics Platform"/>
            <consortium name="The Broad Institute Genome Sequencing Center for Infectious Disease"/>
            <person name="Wu L."/>
            <person name="Ma J."/>
        </authorList>
    </citation>
    <scope>NUCLEOTIDE SEQUENCE [LARGE SCALE GENOMIC DNA]</scope>
    <source>
        <strain evidence="10">KACC 12634</strain>
    </source>
</reference>
<accession>A0ABW2DGA7</accession>
<feature type="domain" description="Major facilitator superfamily (MFS) profile" evidence="8">
    <location>
        <begin position="38"/>
        <end position="447"/>
    </location>
</feature>
<evidence type="ECO:0000259" key="8">
    <source>
        <dbReference type="PROSITE" id="PS50850"/>
    </source>
</evidence>
<feature type="transmembrane region" description="Helical" evidence="7">
    <location>
        <begin position="264"/>
        <end position="286"/>
    </location>
</feature>
<feature type="transmembrane region" description="Helical" evidence="7">
    <location>
        <begin position="298"/>
        <end position="317"/>
    </location>
</feature>
<evidence type="ECO:0000256" key="4">
    <source>
        <dbReference type="ARBA" id="ARBA00022692"/>
    </source>
</evidence>
<feature type="transmembrane region" description="Helical" evidence="7">
    <location>
        <begin position="353"/>
        <end position="371"/>
    </location>
</feature>
<feature type="transmembrane region" description="Helical" evidence="7">
    <location>
        <begin position="392"/>
        <end position="413"/>
    </location>
</feature>
<dbReference type="InterPro" id="IPR020846">
    <property type="entry name" value="MFS_dom"/>
</dbReference>
<dbReference type="Pfam" id="PF07690">
    <property type="entry name" value="MFS_1"/>
    <property type="match status" value="1"/>
</dbReference>
<evidence type="ECO:0000256" key="2">
    <source>
        <dbReference type="ARBA" id="ARBA00022448"/>
    </source>
</evidence>
<dbReference type="PANTHER" id="PTHR43045:SF1">
    <property type="entry name" value="SHIKIMATE TRANSPORTER"/>
    <property type="match status" value="1"/>
</dbReference>
<evidence type="ECO:0000313" key="9">
    <source>
        <dbReference type="EMBL" id="MFC6960128.1"/>
    </source>
</evidence>
<dbReference type="PANTHER" id="PTHR43045">
    <property type="entry name" value="SHIKIMATE TRANSPORTER"/>
    <property type="match status" value="1"/>
</dbReference>
<comment type="subcellular location">
    <subcellularLocation>
        <location evidence="1">Cell membrane</location>
        <topology evidence="1">Multi-pass membrane protein</topology>
    </subcellularLocation>
</comment>
<keyword evidence="3" id="KW-1003">Cell membrane</keyword>
<evidence type="ECO:0000256" key="3">
    <source>
        <dbReference type="ARBA" id="ARBA00022475"/>
    </source>
</evidence>
<feature type="transmembrane region" description="Helical" evidence="7">
    <location>
        <begin position="419"/>
        <end position="440"/>
    </location>
</feature>
<keyword evidence="2" id="KW-0813">Transport</keyword>
<keyword evidence="6 7" id="KW-0472">Membrane</keyword>
<dbReference type="Gene3D" id="1.20.1250.20">
    <property type="entry name" value="MFS general substrate transporter like domains"/>
    <property type="match status" value="2"/>
</dbReference>
<dbReference type="SUPFAM" id="SSF103473">
    <property type="entry name" value="MFS general substrate transporter"/>
    <property type="match status" value="1"/>
</dbReference>
<dbReference type="InterPro" id="IPR011701">
    <property type="entry name" value="MFS"/>
</dbReference>
<feature type="transmembrane region" description="Helical" evidence="7">
    <location>
        <begin position="329"/>
        <end position="347"/>
    </location>
</feature>
<sequence length="468" mass="50055">MTIWHPPPPLQWRKEITVSDHPAPRPPDAARRGTPRRTAVAAWIGSALEYYDFFIYGTAAALVFGKVFFPTEHAATGTLLAIATFGVGYAARPLGAVVLGHVGDRFGRKRVLVFTLLLMGATTFLVGCLPSYESIGVAAPVLLVTLRLLQGLSAAGEQASANSMSLEHAPAHRRAFFTSWTLSGTQAGQLIATAAFLPVAALPEEDLLSWGWRVPFWASVVMVVVGYVIRRRIEETPVFEDEARAGNTVKLPLAVLMRDHWADVLRVVCAALIASVSTIFTVYALTYAVNTVGLERTPMLWVGVAANLLAVALIPMWGGAADRFGRKPVFLFGSLGCGVLIFPYLWAISVGNWALIFGLGIVLFGLVYQAANATWPSFYGEMFTARVRLSGMAIGTQIGFAISGFLPTVAVALEGADKGAWVRVAVFTAVMCLVNAVAVFTARETFKVPTEELGVKGAPVRAAAGAAD</sequence>
<proteinExistence type="predicted"/>
<dbReference type="InterPro" id="IPR036259">
    <property type="entry name" value="MFS_trans_sf"/>
</dbReference>
<evidence type="ECO:0000313" key="10">
    <source>
        <dbReference type="Proteomes" id="UP001596470"/>
    </source>
</evidence>
<dbReference type="CDD" id="cd17369">
    <property type="entry name" value="MFS_ShiA_like"/>
    <property type="match status" value="1"/>
</dbReference>
<organism evidence="9 10">
    <name type="scientific">Glycomyces mayteni</name>
    <dbReference type="NCBI Taxonomy" id="543887"/>
    <lineage>
        <taxon>Bacteria</taxon>
        <taxon>Bacillati</taxon>
        <taxon>Actinomycetota</taxon>
        <taxon>Actinomycetes</taxon>
        <taxon>Glycomycetales</taxon>
        <taxon>Glycomycetaceae</taxon>
        <taxon>Glycomyces</taxon>
    </lineage>
</organism>
<dbReference type="Proteomes" id="UP001596470">
    <property type="component" value="Unassembled WGS sequence"/>
</dbReference>
<keyword evidence="5 7" id="KW-1133">Transmembrane helix</keyword>
<evidence type="ECO:0000256" key="1">
    <source>
        <dbReference type="ARBA" id="ARBA00004651"/>
    </source>
</evidence>
<feature type="transmembrane region" description="Helical" evidence="7">
    <location>
        <begin position="40"/>
        <end position="65"/>
    </location>
</feature>
<dbReference type="PROSITE" id="PS50850">
    <property type="entry name" value="MFS"/>
    <property type="match status" value="1"/>
</dbReference>
<feature type="transmembrane region" description="Helical" evidence="7">
    <location>
        <begin position="210"/>
        <end position="229"/>
    </location>
</feature>
<evidence type="ECO:0000256" key="6">
    <source>
        <dbReference type="ARBA" id="ARBA00023136"/>
    </source>
</evidence>
<evidence type="ECO:0000256" key="7">
    <source>
        <dbReference type="SAM" id="Phobius"/>
    </source>
</evidence>